<reference evidence="2" key="1">
    <citation type="submission" date="2023-10" db="EMBL/GenBank/DDBJ databases">
        <title>Genome assembly of Pristionchus species.</title>
        <authorList>
            <person name="Yoshida K."/>
            <person name="Sommer R.J."/>
        </authorList>
    </citation>
    <scope>NUCLEOTIDE SEQUENCE</scope>
    <source>
        <strain evidence="2">RS0144</strain>
    </source>
</reference>
<comment type="caution">
    <text evidence="2">The sequence shown here is derived from an EMBL/GenBank/DDBJ whole genome shotgun (WGS) entry which is preliminary data.</text>
</comment>
<protein>
    <submittedName>
        <fullName evidence="2">Uncharacterized protein</fullName>
    </submittedName>
</protein>
<dbReference type="EMBL" id="BTSX01000001">
    <property type="protein sequence ID" value="GMS80906.1"/>
    <property type="molecule type" value="Genomic_DNA"/>
</dbReference>
<dbReference type="AlphaFoldDB" id="A0AAV5SC46"/>
<accession>A0AAV5SC46</accession>
<feature type="region of interest" description="Disordered" evidence="1">
    <location>
        <begin position="43"/>
        <end position="87"/>
    </location>
</feature>
<sequence>MAHYLGQALASSHSIPRFLPIALHPLNVSGICDATIVPHLQNSQSTSSSTFSSVSSGSGARDSAKSLMTGISRCPRKRDDNAKEQPAKQPKRCFGQLPYCVIYTFQPCHPTPLTLLTCFNMETSSIPKYSRISHLHQQLIISFYRPFQICLILSNL</sequence>
<gene>
    <name evidence="2" type="ORF">PENTCL1PPCAC_3081</name>
</gene>
<evidence type="ECO:0000313" key="2">
    <source>
        <dbReference type="EMBL" id="GMS80906.1"/>
    </source>
</evidence>
<proteinExistence type="predicted"/>
<keyword evidence="3" id="KW-1185">Reference proteome</keyword>
<dbReference type="Proteomes" id="UP001432027">
    <property type="component" value="Unassembled WGS sequence"/>
</dbReference>
<feature type="compositionally biased region" description="Low complexity" evidence="1">
    <location>
        <begin position="43"/>
        <end position="59"/>
    </location>
</feature>
<evidence type="ECO:0000256" key="1">
    <source>
        <dbReference type="SAM" id="MobiDB-lite"/>
    </source>
</evidence>
<organism evidence="2 3">
    <name type="scientific">Pristionchus entomophagus</name>
    <dbReference type="NCBI Taxonomy" id="358040"/>
    <lineage>
        <taxon>Eukaryota</taxon>
        <taxon>Metazoa</taxon>
        <taxon>Ecdysozoa</taxon>
        <taxon>Nematoda</taxon>
        <taxon>Chromadorea</taxon>
        <taxon>Rhabditida</taxon>
        <taxon>Rhabditina</taxon>
        <taxon>Diplogasteromorpha</taxon>
        <taxon>Diplogasteroidea</taxon>
        <taxon>Neodiplogasteridae</taxon>
        <taxon>Pristionchus</taxon>
    </lineage>
</organism>
<name>A0AAV5SC46_9BILA</name>
<feature type="compositionally biased region" description="Basic and acidic residues" evidence="1">
    <location>
        <begin position="77"/>
        <end position="86"/>
    </location>
</feature>
<evidence type="ECO:0000313" key="3">
    <source>
        <dbReference type="Proteomes" id="UP001432027"/>
    </source>
</evidence>